<reference evidence="1 2" key="1">
    <citation type="journal article" date="2018" name="Front. Plant Sci.">
        <title>Red Clover (Trifolium pratense) and Zigzag Clover (T. medium) - A Picture of Genomic Similarities and Differences.</title>
        <authorList>
            <person name="Dluhosova J."/>
            <person name="Istvanek J."/>
            <person name="Nedelnik J."/>
            <person name="Repkova J."/>
        </authorList>
    </citation>
    <scope>NUCLEOTIDE SEQUENCE [LARGE SCALE GENOMIC DNA]</scope>
    <source>
        <strain evidence="2">cv. 10/8</strain>
        <tissue evidence="1">Leaf</tissue>
    </source>
</reference>
<dbReference type="EMBL" id="LXQA010865520">
    <property type="protein sequence ID" value="MCI74676.1"/>
    <property type="molecule type" value="Genomic_DNA"/>
</dbReference>
<sequence>GELAEHSWLKPEKASRARWASGLSLGEALFPAQL</sequence>
<feature type="non-terminal residue" evidence="1">
    <location>
        <position position="1"/>
    </location>
</feature>
<name>A0A392UQD3_9FABA</name>
<comment type="caution">
    <text evidence="1">The sequence shown here is derived from an EMBL/GenBank/DDBJ whole genome shotgun (WGS) entry which is preliminary data.</text>
</comment>
<protein>
    <submittedName>
        <fullName evidence="1">Uncharacterized protein</fullName>
    </submittedName>
</protein>
<evidence type="ECO:0000313" key="2">
    <source>
        <dbReference type="Proteomes" id="UP000265520"/>
    </source>
</evidence>
<dbReference type="AlphaFoldDB" id="A0A392UQD3"/>
<accession>A0A392UQD3</accession>
<keyword evidence="2" id="KW-1185">Reference proteome</keyword>
<evidence type="ECO:0000313" key="1">
    <source>
        <dbReference type="EMBL" id="MCI74676.1"/>
    </source>
</evidence>
<proteinExistence type="predicted"/>
<dbReference type="Proteomes" id="UP000265520">
    <property type="component" value="Unassembled WGS sequence"/>
</dbReference>
<organism evidence="1 2">
    <name type="scientific">Trifolium medium</name>
    <dbReference type="NCBI Taxonomy" id="97028"/>
    <lineage>
        <taxon>Eukaryota</taxon>
        <taxon>Viridiplantae</taxon>
        <taxon>Streptophyta</taxon>
        <taxon>Embryophyta</taxon>
        <taxon>Tracheophyta</taxon>
        <taxon>Spermatophyta</taxon>
        <taxon>Magnoliopsida</taxon>
        <taxon>eudicotyledons</taxon>
        <taxon>Gunneridae</taxon>
        <taxon>Pentapetalae</taxon>
        <taxon>rosids</taxon>
        <taxon>fabids</taxon>
        <taxon>Fabales</taxon>
        <taxon>Fabaceae</taxon>
        <taxon>Papilionoideae</taxon>
        <taxon>50 kb inversion clade</taxon>
        <taxon>NPAAA clade</taxon>
        <taxon>Hologalegina</taxon>
        <taxon>IRL clade</taxon>
        <taxon>Trifolieae</taxon>
        <taxon>Trifolium</taxon>
    </lineage>
</organism>